<dbReference type="PANTHER" id="PTHR35814:SF1">
    <property type="entry name" value="GLUTATHIONE S-TRANSFERASE-RELATED"/>
    <property type="match status" value="1"/>
</dbReference>
<dbReference type="PATRIC" id="fig|161398.10.peg.1665"/>
<keyword evidence="4 5" id="KW-0472">Membrane</keyword>
<evidence type="ECO:0000256" key="3">
    <source>
        <dbReference type="ARBA" id="ARBA00022989"/>
    </source>
</evidence>
<dbReference type="Gene3D" id="1.20.120.550">
    <property type="entry name" value="Membrane associated eicosanoid/glutathione metabolism-like domain"/>
    <property type="match status" value="1"/>
</dbReference>
<evidence type="ECO:0000256" key="2">
    <source>
        <dbReference type="ARBA" id="ARBA00022692"/>
    </source>
</evidence>
<dbReference type="InterPro" id="IPR001129">
    <property type="entry name" value="Membr-assoc_MAPEG"/>
</dbReference>
<keyword evidence="7" id="KW-1185">Reference proteome</keyword>
<dbReference type="KEGG" id="pphe:PP2015_1641"/>
<accession>A0A0S2K245</accession>
<dbReference type="SUPFAM" id="SSF161084">
    <property type="entry name" value="MAPEG domain-like"/>
    <property type="match status" value="1"/>
</dbReference>
<protein>
    <submittedName>
        <fullName evidence="6">Putative MAPEG family protein</fullName>
    </submittedName>
</protein>
<gene>
    <name evidence="6" type="ORF">PP2015_1641</name>
</gene>
<feature type="transmembrane region" description="Helical" evidence="5">
    <location>
        <begin position="105"/>
        <end position="125"/>
    </location>
</feature>
<sequence length="126" mass="14057">MNTPIYVALLAILFLFLSFKTIKVRKRLQIGVGTGDNPELLRAMRVHANFSEYVPITLILILSVELLKGHFILVHGLGVALLIGRVLHAYGVSQTKENLKFRVSGMLLTFSTMLVSIVSIIYLSIF</sequence>
<evidence type="ECO:0000256" key="5">
    <source>
        <dbReference type="SAM" id="Phobius"/>
    </source>
</evidence>
<feature type="transmembrane region" description="Helical" evidence="5">
    <location>
        <begin position="73"/>
        <end position="93"/>
    </location>
</feature>
<evidence type="ECO:0000313" key="7">
    <source>
        <dbReference type="Proteomes" id="UP000061457"/>
    </source>
</evidence>
<keyword evidence="3 5" id="KW-1133">Transmembrane helix</keyword>
<dbReference type="InterPro" id="IPR023352">
    <property type="entry name" value="MAPEG-like_dom_sf"/>
</dbReference>
<dbReference type="GO" id="GO:0016020">
    <property type="term" value="C:membrane"/>
    <property type="evidence" value="ECO:0007669"/>
    <property type="project" value="UniProtKB-SubCell"/>
</dbReference>
<name>A0A0S2K245_9GAMM</name>
<dbReference type="Pfam" id="PF01124">
    <property type="entry name" value="MAPEG"/>
    <property type="match status" value="1"/>
</dbReference>
<comment type="subcellular location">
    <subcellularLocation>
        <location evidence="1">Membrane</location>
    </subcellularLocation>
</comment>
<proteinExistence type="predicted"/>
<dbReference type="AlphaFoldDB" id="A0A0S2K245"/>
<dbReference type="PANTHER" id="PTHR35814">
    <property type="match status" value="1"/>
</dbReference>
<evidence type="ECO:0000256" key="4">
    <source>
        <dbReference type="ARBA" id="ARBA00023136"/>
    </source>
</evidence>
<feature type="transmembrane region" description="Helical" evidence="5">
    <location>
        <begin position="6"/>
        <end position="22"/>
    </location>
</feature>
<dbReference type="EMBL" id="CP013187">
    <property type="protein sequence ID" value="ALO42143.1"/>
    <property type="molecule type" value="Genomic_DNA"/>
</dbReference>
<dbReference type="OrthoDB" id="9813525at2"/>
<keyword evidence="2 5" id="KW-0812">Transmembrane</keyword>
<evidence type="ECO:0000313" key="6">
    <source>
        <dbReference type="EMBL" id="ALO42143.1"/>
    </source>
</evidence>
<organism evidence="6 7">
    <name type="scientific">Pseudoalteromonas phenolica</name>
    <dbReference type="NCBI Taxonomy" id="161398"/>
    <lineage>
        <taxon>Bacteria</taxon>
        <taxon>Pseudomonadati</taxon>
        <taxon>Pseudomonadota</taxon>
        <taxon>Gammaproteobacteria</taxon>
        <taxon>Alteromonadales</taxon>
        <taxon>Pseudoalteromonadaceae</taxon>
        <taxon>Pseudoalteromonas</taxon>
    </lineage>
</organism>
<dbReference type="Proteomes" id="UP000061457">
    <property type="component" value="Chromosome I"/>
</dbReference>
<dbReference type="RefSeq" id="WP_058029822.1">
    <property type="nucleotide sequence ID" value="NZ_CP013187.1"/>
</dbReference>
<reference evidence="6 7" key="1">
    <citation type="submission" date="2015-11" db="EMBL/GenBank/DDBJ databases">
        <authorList>
            <person name="Zhang Y."/>
            <person name="Guo Z."/>
        </authorList>
    </citation>
    <scope>NUCLEOTIDE SEQUENCE [LARGE SCALE GENOMIC DNA]</scope>
    <source>
        <strain evidence="6 7">KCTC 12086</strain>
    </source>
</reference>
<evidence type="ECO:0000256" key="1">
    <source>
        <dbReference type="ARBA" id="ARBA00004370"/>
    </source>
</evidence>
<dbReference type="STRING" id="161398.PP2015_1641"/>
<feature type="transmembrane region" description="Helical" evidence="5">
    <location>
        <begin position="50"/>
        <end position="67"/>
    </location>
</feature>